<dbReference type="Gene3D" id="3.90.75.20">
    <property type="match status" value="1"/>
</dbReference>
<dbReference type="InterPro" id="IPR003615">
    <property type="entry name" value="HNH_nuc"/>
</dbReference>
<dbReference type="Proteomes" id="UP001158500">
    <property type="component" value="Unassembled WGS sequence"/>
</dbReference>
<protein>
    <submittedName>
        <fullName evidence="2">HNH endonuclease</fullName>
    </submittedName>
</protein>
<reference evidence="2" key="1">
    <citation type="submission" date="2022-09" db="EMBL/GenBank/DDBJ databases">
        <title>Intensive care unit water sources are persistently colonized with multi-drug resistant bacteria and are the site of extensive horizontal gene transfer of antibiotic resistance genes.</title>
        <authorList>
            <person name="Diorio-Toth L."/>
        </authorList>
    </citation>
    <scope>NUCLEOTIDE SEQUENCE</scope>
    <source>
        <strain evidence="2">GD03947</strain>
    </source>
</reference>
<proteinExistence type="predicted"/>
<evidence type="ECO:0000259" key="1">
    <source>
        <dbReference type="Pfam" id="PF13392"/>
    </source>
</evidence>
<dbReference type="SUPFAM" id="SSF54060">
    <property type="entry name" value="His-Me finger endonucleases"/>
    <property type="match status" value="1"/>
</dbReference>
<evidence type="ECO:0000313" key="2">
    <source>
        <dbReference type="EMBL" id="MDH1236493.1"/>
    </source>
</evidence>
<dbReference type="InterPro" id="IPR044925">
    <property type="entry name" value="His-Me_finger_sf"/>
</dbReference>
<keyword evidence="2" id="KW-0540">Nuclease</keyword>
<accession>A0AA42P9E6</accession>
<sequence length="102" mass="11747">MPLDPSILERIQSRIQVNKDTGCWEWIGELNRNGYGRVWVKGKRLMVHRVTFEHFSGPIEDGLVLDHLCRTRKCCNPAHLDPVTVQENTHRGNAVLFQRIAA</sequence>
<comment type="caution">
    <text evidence="2">The sequence shown here is derived from an EMBL/GenBank/DDBJ whole genome shotgun (WGS) entry which is preliminary data.</text>
</comment>
<dbReference type="EMBL" id="JAOCAE010000006">
    <property type="protein sequence ID" value="MDH1236493.1"/>
    <property type="molecule type" value="Genomic_DNA"/>
</dbReference>
<keyword evidence="2" id="KW-0255">Endonuclease</keyword>
<organism evidence="2 3">
    <name type="scientific">Stutzerimonas stutzeri</name>
    <name type="common">Pseudomonas stutzeri</name>
    <dbReference type="NCBI Taxonomy" id="316"/>
    <lineage>
        <taxon>Bacteria</taxon>
        <taxon>Pseudomonadati</taxon>
        <taxon>Pseudomonadota</taxon>
        <taxon>Gammaproteobacteria</taxon>
        <taxon>Pseudomonadales</taxon>
        <taxon>Pseudomonadaceae</taxon>
        <taxon>Stutzerimonas</taxon>
    </lineage>
</organism>
<gene>
    <name evidence="2" type="ORF">N5C32_10630</name>
</gene>
<dbReference type="RefSeq" id="WP_279641405.1">
    <property type="nucleotide sequence ID" value="NZ_JAOCAE010000006.1"/>
</dbReference>
<dbReference type="AlphaFoldDB" id="A0AA42P9E6"/>
<dbReference type="GO" id="GO:0004519">
    <property type="term" value="F:endonuclease activity"/>
    <property type="evidence" value="ECO:0007669"/>
    <property type="project" value="UniProtKB-KW"/>
</dbReference>
<evidence type="ECO:0000313" key="3">
    <source>
        <dbReference type="Proteomes" id="UP001158500"/>
    </source>
</evidence>
<dbReference type="Pfam" id="PF13392">
    <property type="entry name" value="HNH_3"/>
    <property type="match status" value="1"/>
</dbReference>
<keyword evidence="2" id="KW-0378">Hydrolase</keyword>
<name>A0AA42P9E6_STUST</name>
<feature type="domain" description="HNH nuclease" evidence="1">
    <location>
        <begin position="46"/>
        <end position="89"/>
    </location>
</feature>